<dbReference type="Gene3D" id="3.10.580.10">
    <property type="entry name" value="CBS-domain"/>
    <property type="match status" value="1"/>
</dbReference>
<evidence type="ECO:0000313" key="3">
    <source>
        <dbReference type="Proteomes" id="UP001562354"/>
    </source>
</evidence>
<keyword evidence="3" id="KW-1185">Reference proteome</keyword>
<proteinExistence type="predicted"/>
<gene>
    <name evidence="2" type="ORF">AAFC00_001760</name>
</gene>
<protein>
    <recommendedName>
        <fullName evidence="4">Cystathionine beta-synthase</fullName>
    </recommendedName>
</protein>
<evidence type="ECO:0000313" key="2">
    <source>
        <dbReference type="EMBL" id="KAL1311650.1"/>
    </source>
</evidence>
<dbReference type="GeneID" id="95975463"/>
<feature type="compositionally biased region" description="Basic and acidic residues" evidence="1">
    <location>
        <begin position="1"/>
        <end position="10"/>
    </location>
</feature>
<sequence>MADKTREERAKKYRGATVEDLDPPSAMSTSPTAPVSHALMTAFERDYTHLTVVSPETRALLGYLSIPRLKELLTSGAIDENDAVEKAMTRFQRKGRKYRVITMDTPLEDLEAFFEGSLEDGPTERQDFAVVTDAERKFVLGVSTRGDLEDFVKRRPAC</sequence>
<reference evidence="2 3" key="1">
    <citation type="submission" date="2024-07" db="EMBL/GenBank/DDBJ databases">
        <title>Draft sequence of the Neodothiora populina.</title>
        <authorList>
            <person name="Drown D.D."/>
            <person name="Schuette U.S."/>
            <person name="Buechlein A.B."/>
            <person name="Rusch D.R."/>
            <person name="Winton L.W."/>
            <person name="Adams G.A."/>
        </authorList>
    </citation>
    <scope>NUCLEOTIDE SEQUENCE [LARGE SCALE GENOMIC DNA]</scope>
    <source>
        <strain evidence="2 3">CPC 39397</strain>
    </source>
</reference>
<dbReference type="Proteomes" id="UP001562354">
    <property type="component" value="Unassembled WGS sequence"/>
</dbReference>
<accession>A0ABR3PQ71</accession>
<dbReference type="InterPro" id="IPR046342">
    <property type="entry name" value="CBS_dom_sf"/>
</dbReference>
<comment type="caution">
    <text evidence="2">The sequence shown here is derived from an EMBL/GenBank/DDBJ whole genome shotgun (WGS) entry which is preliminary data.</text>
</comment>
<dbReference type="RefSeq" id="XP_069204499.1">
    <property type="nucleotide sequence ID" value="XM_069340989.1"/>
</dbReference>
<evidence type="ECO:0008006" key="4">
    <source>
        <dbReference type="Google" id="ProtNLM"/>
    </source>
</evidence>
<dbReference type="PANTHER" id="PTHR42115:SF1">
    <property type="entry name" value="BETA-SYNTHASE (BETA-THIONASE), PUTATIVE (AFU_ORTHOLOGUE AFUA_3G08420)-RELATED"/>
    <property type="match status" value="1"/>
</dbReference>
<name>A0ABR3PQ71_9PEZI</name>
<feature type="compositionally biased region" description="Low complexity" evidence="1">
    <location>
        <begin position="23"/>
        <end position="32"/>
    </location>
</feature>
<evidence type="ECO:0000256" key="1">
    <source>
        <dbReference type="SAM" id="MobiDB-lite"/>
    </source>
</evidence>
<organism evidence="2 3">
    <name type="scientific">Neodothiora populina</name>
    <dbReference type="NCBI Taxonomy" id="2781224"/>
    <lineage>
        <taxon>Eukaryota</taxon>
        <taxon>Fungi</taxon>
        <taxon>Dikarya</taxon>
        <taxon>Ascomycota</taxon>
        <taxon>Pezizomycotina</taxon>
        <taxon>Dothideomycetes</taxon>
        <taxon>Dothideomycetidae</taxon>
        <taxon>Dothideales</taxon>
        <taxon>Dothioraceae</taxon>
        <taxon>Neodothiora</taxon>
    </lineage>
</organism>
<dbReference type="SUPFAM" id="SSF54631">
    <property type="entry name" value="CBS-domain pair"/>
    <property type="match status" value="1"/>
</dbReference>
<dbReference type="PANTHER" id="PTHR42115">
    <property type="entry name" value="BETA-SYNTHASE (BETA-THIONASE), PUTATIVE (AFU_ORTHOLOGUE AFUA_3G08420)-RELATED"/>
    <property type="match status" value="1"/>
</dbReference>
<dbReference type="EMBL" id="JBFMKM010000001">
    <property type="protein sequence ID" value="KAL1311650.1"/>
    <property type="molecule type" value="Genomic_DNA"/>
</dbReference>
<feature type="region of interest" description="Disordered" evidence="1">
    <location>
        <begin position="1"/>
        <end position="32"/>
    </location>
</feature>